<evidence type="ECO:0000313" key="1">
    <source>
        <dbReference type="EMBL" id="GAG93108.1"/>
    </source>
</evidence>
<reference evidence="1" key="1">
    <citation type="journal article" date="2014" name="Front. Microbiol.">
        <title>High frequency of phylogenetically diverse reductive dehalogenase-homologous genes in deep subseafloor sedimentary metagenomes.</title>
        <authorList>
            <person name="Kawai M."/>
            <person name="Futagami T."/>
            <person name="Toyoda A."/>
            <person name="Takaki Y."/>
            <person name="Nishi S."/>
            <person name="Hori S."/>
            <person name="Arai W."/>
            <person name="Tsubouchi T."/>
            <person name="Morono Y."/>
            <person name="Uchiyama I."/>
            <person name="Ito T."/>
            <person name="Fujiyama A."/>
            <person name="Inagaki F."/>
            <person name="Takami H."/>
        </authorList>
    </citation>
    <scope>NUCLEOTIDE SEQUENCE</scope>
    <source>
        <strain evidence="1">Expedition CK06-06</strain>
    </source>
</reference>
<proteinExistence type="predicted"/>
<accession>X1C9P1</accession>
<gene>
    <name evidence="1" type="ORF">S01H4_44687</name>
</gene>
<organism evidence="1">
    <name type="scientific">marine sediment metagenome</name>
    <dbReference type="NCBI Taxonomy" id="412755"/>
    <lineage>
        <taxon>unclassified sequences</taxon>
        <taxon>metagenomes</taxon>
        <taxon>ecological metagenomes</taxon>
    </lineage>
</organism>
<feature type="non-terminal residue" evidence="1">
    <location>
        <position position="1"/>
    </location>
</feature>
<protein>
    <submittedName>
        <fullName evidence="1">Uncharacterized protein</fullName>
    </submittedName>
</protein>
<sequence>DDEKMLEMEQYLIKNFGLFGREHILNKIKEEFEHTSSKDLNWEEYLSLKISAIFSDLLSKEEYQHLSDSDFNFIVGETFNLNPELFMDSLNRDLRKRMEKDNRFELDKYIIEKYVLIDGEHIIYECYGNSICKLILQYQHIQNQ</sequence>
<dbReference type="EMBL" id="BART01024804">
    <property type="protein sequence ID" value="GAG93108.1"/>
    <property type="molecule type" value="Genomic_DNA"/>
</dbReference>
<comment type="caution">
    <text evidence="1">The sequence shown here is derived from an EMBL/GenBank/DDBJ whole genome shotgun (WGS) entry which is preliminary data.</text>
</comment>
<dbReference type="AlphaFoldDB" id="X1C9P1"/>
<name>X1C9P1_9ZZZZ</name>